<feature type="transmembrane region" description="Helical" evidence="1">
    <location>
        <begin position="21"/>
        <end position="41"/>
    </location>
</feature>
<keyword evidence="1" id="KW-0812">Transmembrane</keyword>
<organism evidence="2 3">
    <name type="scientific">Granulosicoccus antarcticus IMCC3135</name>
    <dbReference type="NCBI Taxonomy" id="1192854"/>
    <lineage>
        <taxon>Bacteria</taxon>
        <taxon>Pseudomonadati</taxon>
        <taxon>Pseudomonadota</taxon>
        <taxon>Gammaproteobacteria</taxon>
        <taxon>Chromatiales</taxon>
        <taxon>Granulosicoccaceae</taxon>
        <taxon>Granulosicoccus</taxon>
    </lineage>
</organism>
<dbReference type="OrthoDB" id="8419990at2"/>
<evidence type="ECO:0000313" key="2">
    <source>
        <dbReference type="EMBL" id="ASJ70213.1"/>
    </source>
</evidence>
<dbReference type="RefSeq" id="WP_088915776.1">
    <property type="nucleotide sequence ID" value="NZ_CP018632.1"/>
</dbReference>
<evidence type="ECO:0000313" key="3">
    <source>
        <dbReference type="Proteomes" id="UP000250079"/>
    </source>
</evidence>
<keyword evidence="1" id="KW-0472">Membrane</keyword>
<dbReference type="Proteomes" id="UP000250079">
    <property type="component" value="Chromosome"/>
</dbReference>
<protein>
    <submittedName>
        <fullName evidence="2">Uncharacterized protein</fullName>
    </submittedName>
</protein>
<evidence type="ECO:0000256" key="1">
    <source>
        <dbReference type="SAM" id="Phobius"/>
    </source>
</evidence>
<dbReference type="EMBL" id="CP018632">
    <property type="protein sequence ID" value="ASJ70213.1"/>
    <property type="molecule type" value="Genomic_DNA"/>
</dbReference>
<keyword evidence="1" id="KW-1133">Transmembrane helix</keyword>
<gene>
    <name evidence="2" type="ORF">IMCC3135_00435</name>
</gene>
<name>A0A2Z2NGM8_9GAMM</name>
<sequence>MRNTSRRRYRSSAAGADPFTDLLFNILLGFILLFFLAILFINPAEKTGKIDIDAQYVVTVSWPDGSADDIDTWILDPSGSTMWFRNKSSNLVHLDRDDRGMLNDTLQINGVEVQTPLNQEIVAIRGVMPGEYIVNVHYYQSESSLPVPVWVKVAKVNPVYTVAYYGQTLLDFKGEEKTAVRFTVASNGSISNINQLPKSLVPK</sequence>
<dbReference type="KEGG" id="gai:IMCC3135_00435"/>
<reference evidence="2 3" key="1">
    <citation type="submission" date="2016-12" db="EMBL/GenBank/DDBJ databases">
        <authorList>
            <person name="Song W.-J."/>
            <person name="Kurnit D.M."/>
        </authorList>
    </citation>
    <scope>NUCLEOTIDE SEQUENCE [LARGE SCALE GENOMIC DNA]</scope>
    <source>
        <strain evidence="2 3">IMCC3135</strain>
    </source>
</reference>
<proteinExistence type="predicted"/>
<keyword evidence="3" id="KW-1185">Reference proteome</keyword>
<accession>A0A2Z2NGM8</accession>
<dbReference type="AlphaFoldDB" id="A0A2Z2NGM8"/>